<evidence type="ECO:0008006" key="3">
    <source>
        <dbReference type="Google" id="ProtNLM"/>
    </source>
</evidence>
<dbReference type="InterPro" id="IPR016155">
    <property type="entry name" value="Mopterin_synth/thiamin_S_b"/>
</dbReference>
<dbReference type="Gene3D" id="3.10.20.30">
    <property type="match status" value="1"/>
</dbReference>
<proteinExistence type="predicted"/>
<accession>A0A0L6TXC5</accession>
<dbReference type="RefSeq" id="WP_050741253.1">
    <property type="nucleotide sequence ID" value="NZ_LGYO01000041.1"/>
</dbReference>
<protein>
    <recommendedName>
        <fullName evidence="3">Thiamine biosynthesis protein ThiS</fullName>
    </recommendedName>
</protein>
<name>A0A0L6TXC5_9FIRM</name>
<keyword evidence="2" id="KW-1185">Reference proteome</keyword>
<dbReference type="OrthoDB" id="9901551at2"/>
<comment type="caution">
    <text evidence="1">The sequence shown here is derived from an EMBL/GenBank/DDBJ whole genome shotgun (WGS) entry which is preliminary data.</text>
</comment>
<dbReference type="Proteomes" id="UP000036873">
    <property type="component" value="Unassembled WGS sequence"/>
</dbReference>
<dbReference type="AlphaFoldDB" id="A0A0L6TXC5"/>
<gene>
    <name evidence="1" type="ORF">AKG39_15165</name>
</gene>
<evidence type="ECO:0000313" key="1">
    <source>
        <dbReference type="EMBL" id="KNZ40906.1"/>
    </source>
</evidence>
<dbReference type="InterPro" id="IPR012675">
    <property type="entry name" value="Beta-grasp_dom_sf"/>
</dbReference>
<dbReference type="SUPFAM" id="SSF54285">
    <property type="entry name" value="MoaD/ThiS"/>
    <property type="match status" value="1"/>
</dbReference>
<organism evidence="1 2">
    <name type="scientific">Acetobacterium bakii</name>
    <dbReference type="NCBI Taxonomy" id="52689"/>
    <lineage>
        <taxon>Bacteria</taxon>
        <taxon>Bacillati</taxon>
        <taxon>Bacillota</taxon>
        <taxon>Clostridia</taxon>
        <taxon>Eubacteriales</taxon>
        <taxon>Eubacteriaceae</taxon>
        <taxon>Acetobacterium</taxon>
    </lineage>
</organism>
<reference evidence="2" key="1">
    <citation type="submission" date="2015-07" db="EMBL/GenBank/DDBJ databases">
        <title>Draft genome sequence of Acetobacterium bakii DSM 8293, a potential psychrophilic chemical producer through syngas fermentation.</title>
        <authorList>
            <person name="Song Y."/>
            <person name="Hwang S."/>
            <person name="Cho B.-K."/>
        </authorList>
    </citation>
    <scope>NUCLEOTIDE SEQUENCE [LARGE SCALE GENOMIC DNA]</scope>
    <source>
        <strain evidence="2">DSM 8239</strain>
    </source>
</reference>
<dbReference type="EMBL" id="LGYO01000041">
    <property type="protein sequence ID" value="KNZ40906.1"/>
    <property type="molecule type" value="Genomic_DNA"/>
</dbReference>
<evidence type="ECO:0000313" key="2">
    <source>
        <dbReference type="Proteomes" id="UP000036873"/>
    </source>
</evidence>
<sequence>MIVFNNKAFDFVENTTIAQFIELMKDQLIIENTALLITVNNQLISPSAIYTKIIYDGDIIKTRYLPMGG</sequence>
<dbReference type="STRING" id="52689.AKG39_15165"/>